<comment type="pathway">
    <text evidence="1">Lipid metabolism.</text>
</comment>
<dbReference type="OrthoDB" id="9803035at2"/>
<sequence>MATVFEGDSYKTPDKVQRALREYMLLGTRWSPYSFFIKVIFKYRALALKGLYTDNVWADSSRELMGYLESCGAKFDIRGIDNIKKVPGPIVFVANHMGTMETTILPGLICPIKPVTYVVKEKLVHGPIWGPIMRSRDPITVTRKDPRRDLEAVLTGGSERLAKGISIIIFPQGTRTEIFDRTKFNSLGIKLALKAGVPIVPVALKTDYWSNGTLLKGFGPVHRDRTVYIEFGKPLMLEGRGKAQHEACLDFIESRLRQWGAKVVEPGQGAGPAPETADT</sequence>
<dbReference type="PANTHER" id="PTHR10434">
    <property type="entry name" value="1-ACYL-SN-GLYCEROL-3-PHOSPHATE ACYLTRANSFERASE"/>
    <property type="match status" value="1"/>
</dbReference>
<proteinExistence type="predicted"/>
<feature type="domain" description="Phospholipid/glycerol acyltransferase" evidence="4">
    <location>
        <begin position="90"/>
        <end position="207"/>
    </location>
</feature>
<dbReference type="SMART" id="SM00563">
    <property type="entry name" value="PlsC"/>
    <property type="match status" value="1"/>
</dbReference>
<keyword evidence="2" id="KW-0808">Transferase</keyword>
<reference evidence="6" key="1">
    <citation type="journal article" date="2013" name="Stand. Genomic Sci.">
        <title>Genome sequence of the thermophilic fresh-water bacterium Spirochaeta caldaria type strain (H1(T)), reclassification of Spirochaeta caldaria, Spirochaeta stenostrepta, and Spirochaeta zuelzerae in the genus Treponema as Treponema caldaria comb. nov., Treponema stenostrepta comb. nov., and Treponema zuelzerae comb. nov., and emendation of the genus Treponema.</title>
        <authorList>
            <person name="Abt B."/>
            <person name="Goker M."/>
            <person name="Scheuner C."/>
            <person name="Han C."/>
            <person name="Lu M."/>
            <person name="Misra M."/>
            <person name="Lapidus A."/>
            <person name="Nolan M."/>
            <person name="Lucas S."/>
            <person name="Hammon N."/>
            <person name="Deshpande S."/>
            <person name="Cheng J.F."/>
            <person name="Tapia R."/>
            <person name="Goodwin L.A."/>
            <person name="Pitluck S."/>
            <person name="Liolios K."/>
            <person name="Pagani I."/>
            <person name="Ivanova N."/>
            <person name="Mavromatis K."/>
            <person name="Mikhailova N."/>
            <person name="Huntemann M."/>
            <person name="Pati A."/>
            <person name="Chen A."/>
            <person name="Palaniappan K."/>
            <person name="Land M."/>
            <person name="Hauser L."/>
            <person name="Jeffries C.D."/>
            <person name="Rohde M."/>
            <person name="Spring S."/>
            <person name="Gronow S."/>
            <person name="Detter J.C."/>
            <person name="Bristow J."/>
            <person name="Eisen J.A."/>
            <person name="Markowitz V."/>
            <person name="Hugenholtz P."/>
            <person name="Kyrpides N.C."/>
            <person name="Woyke T."/>
            <person name="Klenk H.P."/>
        </authorList>
    </citation>
    <scope>NUCLEOTIDE SEQUENCE</scope>
    <source>
        <strain evidence="6">ATCC 51460 / DSM 7334 / H1</strain>
    </source>
</reference>
<evidence type="ECO:0000256" key="3">
    <source>
        <dbReference type="ARBA" id="ARBA00023315"/>
    </source>
</evidence>
<dbReference type="PANTHER" id="PTHR10434:SF40">
    <property type="entry name" value="1-ACYL-SN-GLYCEROL-3-PHOSPHATE ACYLTRANSFERASE"/>
    <property type="match status" value="1"/>
</dbReference>
<dbReference type="GO" id="GO:0003841">
    <property type="term" value="F:1-acylglycerol-3-phosphate O-acyltransferase activity"/>
    <property type="evidence" value="ECO:0007669"/>
    <property type="project" value="TreeGrafter"/>
</dbReference>
<gene>
    <name evidence="5" type="ordered locus">Spica_0249</name>
</gene>
<dbReference type="eggNOG" id="COG0204">
    <property type="taxonomic scope" value="Bacteria"/>
</dbReference>
<evidence type="ECO:0000313" key="6">
    <source>
        <dbReference type="Proteomes" id="UP000000503"/>
    </source>
</evidence>
<name>F8EYI4_GRAC1</name>
<evidence type="ECO:0000259" key="4">
    <source>
        <dbReference type="SMART" id="SM00563"/>
    </source>
</evidence>
<evidence type="ECO:0000256" key="1">
    <source>
        <dbReference type="ARBA" id="ARBA00005189"/>
    </source>
</evidence>
<dbReference type="InterPro" id="IPR002123">
    <property type="entry name" value="Plipid/glycerol_acylTrfase"/>
</dbReference>
<keyword evidence="6" id="KW-1185">Reference proteome</keyword>
<organism evidence="5 6">
    <name type="scientific">Gracilinema caldarium (strain ATCC 51460 / DSM 7334 / H1)</name>
    <name type="common">Treponema caldarium</name>
    <dbReference type="NCBI Taxonomy" id="744872"/>
    <lineage>
        <taxon>Bacteria</taxon>
        <taxon>Pseudomonadati</taxon>
        <taxon>Spirochaetota</taxon>
        <taxon>Spirochaetia</taxon>
        <taxon>Spirochaetales</taxon>
        <taxon>Breznakiellaceae</taxon>
        <taxon>Gracilinema</taxon>
    </lineage>
</organism>
<dbReference type="Proteomes" id="UP000000503">
    <property type="component" value="Chromosome"/>
</dbReference>
<dbReference type="HOGENOM" id="CLU_088175_0_0_12"/>
<dbReference type="AlphaFoldDB" id="F8EYI4"/>
<dbReference type="STRING" id="744872.Spica_0249"/>
<dbReference type="KEGG" id="scd:Spica_0249"/>
<accession>F8EYI4</accession>
<evidence type="ECO:0000313" key="5">
    <source>
        <dbReference type="EMBL" id="AEJ18416.1"/>
    </source>
</evidence>
<evidence type="ECO:0000256" key="2">
    <source>
        <dbReference type="ARBA" id="ARBA00022679"/>
    </source>
</evidence>
<dbReference type="SUPFAM" id="SSF69593">
    <property type="entry name" value="Glycerol-3-phosphate (1)-acyltransferase"/>
    <property type="match status" value="1"/>
</dbReference>
<dbReference type="CDD" id="cd07989">
    <property type="entry name" value="LPLAT_AGPAT-like"/>
    <property type="match status" value="1"/>
</dbReference>
<dbReference type="Pfam" id="PF01553">
    <property type="entry name" value="Acyltransferase"/>
    <property type="match status" value="1"/>
</dbReference>
<dbReference type="EMBL" id="CP002868">
    <property type="protein sequence ID" value="AEJ18416.1"/>
    <property type="molecule type" value="Genomic_DNA"/>
</dbReference>
<dbReference type="RefSeq" id="WP_013967729.1">
    <property type="nucleotide sequence ID" value="NC_015732.1"/>
</dbReference>
<protein>
    <submittedName>
        <fullName evidence="5">Phospholipid/glycerol acyltransferase</fullName>
    </submittedName>
</protein>
<keyword evidence="3 5" id="KW-0012">Acyltransferase</keyword>
<dbReference type="GO" id="GO:0006654">
    <property type="term" value="P:phosphatidic acid biosynthetic process"/>
    <property type="evidence" value="ECO:0007669"/>
    <property type="project" value="TreeGrafter"/>
</dbReference>